<dbReference type="InterPro" id="IPR036597">
    <property type="entry name" value="Fido-like_dom_sf"/>
</dbReference>
<proteinExistence type="predicted"/>
<dbReference type="InterPro" id="IPR036390">
    <property type="entry name" value="WH_DNA-bd_sf"/>
</dbReference>
<dbReference type="Gene3D" id="1.10.10.10">
    <property type="entry name" value="Winged helix-like DNA-binding domain superfamily/Winged helix DNA-binding domain"/>
    <property type="match status" value="1"/>
</dbReference>
<sequence>MVNFSYNLSPTIRDNLDKIKDLRSQVLLTVLPPRFELQLRWEATINKIYWSLSLTENPVSRRQIVKLLTLANKRRFTSQEKEVINYKKALAYISQEWTANSAATTAKHILLVDSLAYGARLTKRYSQLLLPVWEKFLQYLQTGSDHPVIQAGVAQINLSSLSPVPEDDGRTARLVGLLLLYKYGYDLRGLIELEEYFRRNIVDYNKTQESVKSNQNLTLWLEFYTEAVKIQFTKILSKISSGQFQITTASNFWKLNDRQKQIMVLLEQPNISITNKKVQGLFRVSQITASRDLAKLTSLGLLFSHGKGRSVYYTKV</sequence>
<gene>
    <name evidence="2" type="ORF">A3F61_02335</name>
</gene>
<evidence type="ECO:0000313" key="2">
    <source>
        <dbReference type="EMBL" id="OGY10708.1"/>
    </source>
</evidence>
<accession>A0A1G1V5M6</accession>
<dbReference type="Gene3D" id="1.10.3290.10">
    <property type="entry name" value="Fido-like domain"/>
    <property type="match status" value="2"/>
</dbReference>
<dbReference type="InterPro" id="IPR036388">
    <property type="entry name" value="WH-like_DNA-bd_sf"/>
</dbReference>
<organism evidence="2 3">
    <name type="scientific">Candidatus Blackburnbacteria bacterium RIFCSPHIGHO2_12_FULL_41_13b</name>
    <dbReference type="NCBI Taxonomy" id="1797517"/>
    <lineage>
        <taxon>Bacteria</taxon>
        <taxon>Candidatus Blackburniibacteriota</taxon>
    </lineage>
</organism>
<dbReference type="SUPFAM" id="SSF46785">
    <property type="entry name" value="Winged helix' DNA-binding domain"/>
    <property type="match status" value="1"/>
</dbReference>
<reference evidence="2 3" key="1">
    <citation type="journal article" date="2016" name="Nat. Commun.">
        <title>Thousands of microbial genomes shed light on interconnected biogeochemical processes in an aquifer system.</title>
        <authorList>
            <person name="Anantharaman K."/>
            <person name="Brown C.T."/>
            <person name="Hug L.A."/>
            <person name="Sharon I."/>
            <person name="Castelle C.J."/>
            <person name="Probst A.J."/>
            <person name="Thomas B.C."/>
            <person name="Singh A."/>
            <person name="Wilkins M.J."/>
            <person name="Karaoz U."/>
            <person name="Brodie E.L."/>
            <person name="Williams K.H."/>
            <person name="Hubbard S.S."/>
            <person name="Banfield J.F."/>
        </authorList>
    </citation>
    <scope>NUCLEOTIDE SEQUENCE [LARGE SCALE GENOMIC DNA]</scope>
</reference>
<evidence type="ECO:0000313" key="3">
    <source>
        <dbReference type="Proteomes" id="UP000178272"/>
    </source>
</evidence>
<name>A0A1G1V5M6_9BACT</name>
<protein>
    <recommendedName>
        <fullName evidence="1">Fido domain-containing protein</fullName>
    </recommendedName>
</protein>
<dbReference type="Proteomes" id="UP000178272">
    <property type="component" value="Unassembled WGS sequence"/>
</dbReference>
<dbReference type="EMBL" id="MHCA01000051">
    <property type="protein sequence ID" value="OGY10708.1"/>
    <property type="molecule type" value="Genomic_DNA"/>
</dbReference>
<dbReference type="InterPro" id="IPR003812">
    <property type="entry name" value="Fido"/>
</dbReference>
<dbReference type="STRING" id="1797517.A3F61_02335"/>
<evidence type="ECO:0000259" key="1">
    <source>
        <dbReference type="PROSITE" id="PS51459"/>
    </source>
</evidence>
<dbReference type="AlphaFoldDB" id="A0A1G1V5M6"/>
<dbReference type="SUPFAM" id="SSF140931">
    <property type="entry name" value="Fic-like"/>
    <property type="match status" value="1"/>
</dbReference>
<dbReference type="PROSITE" id="PS51459">
    <property type="entry name" value="FIDO"/>
    <property type="match status" value="1"/>
</dbReference>
<feature type="domain" description="Fido" evidence="1">
    <location>
        <begin position="99"/>
        <end position="226"/>
    </location>
</feature>
<comment type="caution">
    <text evidence="2">The sequence shown here is derived from an EMBL/GenBank/DDBJ whole genome shotgun (WGS) entry which is preliminary data.</text>
</comment>